<evidence type="ECO:0000313" key="1">
    <source>
        <dbReference type="Ensembl" id="ENSPTXP00000018920.1"/>
    </source>
</evidence>
<sequence>CHIFQCHCNSEWSLIKLLEDTCIVGCCPTCSLCQIQRDINRRKQMGIF</sequence>
<dbReference type="Proteomes" id="UP000472273">
    <property type="component" value="Unplaced"/>
</dbReference>
<accession>A0A670Z4T3</accession>
<reference evidence="1" key="2">
    <citation type="submission" date="2025-09" db="UniProtKB">
        <authorList>
            <consortium name="Ensembl"/>
        </authorList>
    </citation>
    <scope>IDENTIFICATION</scope>
</reference>
<organism evidence="1 2">
    <name type="scientific">Pseudonaja textilis</name>
    <name type="common">Eastern brown snake</name>
    <dbReference type="NCBI Taxonomy" id="8673"/>
    <lineage>
        <taxon>Eukaryota</taxon>
        <taxon>Metazoa</taxon>
        <taxon>Chordata</taxon>
        <taxon>Craniata</taxon>
        <taxon>Vertebrata</taxon>
        <taxon>Euteleostomi</taxon>
        <taxon>Lepidosauria</taxon>
        <taxon>Squamata</taxon>
        <taxon>Bifurcata</taxon>
        <taxon>Unidentata</taxon>
        <taxon>Episquamata</taxon>
        <taxon>Toxicofera</taxon>
        <taxon>Serpentes</taxon>
        <taxon>Colubroidea</taxon>
        <taxon>Elapidae</taxon>
        <taxon>Hydrophiinae</taxon>
        <taxon>Pseudonaja</taxon>
    </lineage>
</organism>
<name>A0A670Z4T3_PSETE</name>
<dbReference type="Ensembl" id="ENSPTXT00000019497.1">
    <property type="protein sequence ID" value="ENSPTXP00000018920.1"/>
    <property type="gene ID" value="ENSPTXG00000013058.1"/>
</dbReference>
<reference evidence="1" key="1">
    <citation type="submission" date="2025-08" db="UniProtKB">
        <authorList>
            <consortium name="Ensembl"/>
        </authorList>
    </citation>
    <scope>IDENTIFICATION</scope>
</reference>
<protein>
    <submittedName>
        <fullName evidence="1">Uncharacterized protein</fullName>
    </submittedName>
</protein>
<keyword evidence="2" id="KW-1185">Reference proteome</keyword>
<proteinExistence type="predicted"/>
<evidence type="ECO:0000313" key="2">
    <source>
        <dbReference type="Proteomes" id="UP000472273"/>
    </source>
</evidence>
<dbReference type="AlphaFoldDB" id="A0A670Z4T3"/>